<keyword evidence="4" id="KW-1003">Cell membrane</keyword>
<keyword evidence="6 8" id="KW-1133">Transmembrane helix</keyword>
<organism evidence="9 10">
    <name type="scientific">Candidatus Collierbacteria bacterium GW2011_GWF1_44_12</name>
    <dbReference type="NCBI Taxonomy" id="1618402"/>
    <lineage>
        <taxon>Bacteria</taxon>
        <taxon>Candidatus Collieribacteriota</taxon>
    </lineage>
</organism>
<comment type="similarity">
    <text evidence="2">Belongs to the autoinducer-2 exporter (AI-2E) (TC 2.A.86) family.</text>
</comment>
<evidence type="ECO:0000256" key="1">
    <source>
        <dbReference type="ARBA" id="ARBA00004651"/>
    </source>
</evidence>
<feature type="transmembrane region" description="Helical" evidence="8">
    <location>
        <begin position="35"/>
        <end position="56"/>
    </location>
</feature>
<dbReference type="PANTHER" id="PTHR21716">
    <property type="entry name" value="TRANSMEMBRANE PROTEIN"/>
    <property type="match status" value="1"/>
</dbReference>
<evidence type="ECO:0000313" key="9">
    <source>
        <dbReference type="EMBL" id="KKT38811.1"/>
    </source>
</evidence>
<gene>
    <name evidence="9" type="ORF">UW26_C0012G0026</name>
</gene>
<dbReference type="PANTHER" id="PTHR21716:SF53">
    <property type="entry name" value="PERMEASE PERM-RELATED"/>
    <property type="match status" value="1"/>
</dbReference>
<evidence type="ECO:0000256" key="8">
    <source>
        <dbReference type="SAM" id="Phobius"/>
    </source>
</evidence>
<keyword evidence="3" id="KW-0813">Transport</keyword>
<dbReference type="EMBL" id="LCHQ01000012">
    <property type="protein sequence ID" value="KKT38811.1"/>
    <property type="molecule type" value="Genomic_DNA"/>
</dbReference>
<evidence type="ECO:0000256" key="4">
    <source>
        <dbReference type="ARBA" id="ARBA00022475"/>
    </source>
</evidence>
<keyword evidence="5 8" id="KW-0812">Transmembrane</keyword>
<feature type="transmembrane region" description="Helical" evidence="8">
    <location>
        <begin position="130"/>
        <end position="152"/>
    </location>
</feature>
<accession>A0A0G1GUQ1</accession>
<protein>
    <recommendedName>
        <fullName evidence="11">Permease</fullName>
    </recommendedName>
</protein>
<dbReference type="InterPro" id="IPR002549">
    <property type="entry name" value="AI-2E-like"/>
</dbReference>
<reference evidence="9 10" key="1">
    <citation type="journal article" date="2015" name="Nature">
        <title>rRNA introns, odd ribosomes, and small enigmatic genomes across a large radiation of phyla.</title>
        <authorList>
            <person name="Brown C.T."/>
            <person name="Hug L.A."/>
            <person name="Thomas B.C."/>
            <person name="Sharon I."/>
            <person name="Castelle C.J."/>
            <person name="Singh A."/>
            <person name="Wilkins M.J."/>
            <person name="Williams K.H."/>
            <person name="Banfield J.F."/>
        </authorList>
    </citation>
    <scope>NUCLEOTIDE SEQUENCE [LARGE SCALE GENOMIC DNA]</scope>
</reference>
<evidence type="ECO:0000256" key="2">
    <source>
        <dbReference type="ARBA" id="ARBA00009773"/>
    </source>
</evidence>
<evidence type="ECO:0000256" key="3">
    <source>
        <dbReference type="ARBA" id="ARBA00022448"/>
    </source>
</evidence>
<dbReference type="Pfam" id="PF01594">
    <property type="entry name" value="AI-2E_transport"/>
    <property type="match status" value="1"/>
</dbReference>
<keyword evidence="7 8" id="KW-0472">Membrane</keyword>
<dbReference type="GO" id="GO:0005886">
    <property type="term" value="C:plasma membrane"/>
    <property type="evidence" value="ECO:0007669"/>
    <property type="project" value="UniProtKB-SubCell"/>
</dbReference>
<dbReference type="GO" id="GO:0055085">
    <property type="term" value="P:transmembrane transport"/>
    <property type="evidence" value="ECO:0007669"/>
    <property type="project" value="TreeGrafter"/>
</dbReference>
<name>A0A0G1GUQ1_9BACT</name>
<comment type="subcellular location">
    <subcellularLocation>
        <location evidence="1">Cell membrane</location>
        <topology evidence="1">Multi-pass membrane protein</topology>
    </subcellularLocation>
</comment>
<feature type="transmembrane region" description="Helical" evidence="8">
    <location>
        <begin position="68"/>
        <end position="90"/>
    </location>
</feature>
<evidence type="ECO:0000256" key="5">
    <source>
        <dbReference type="ARBA" id="ARBA00022692"/>
    </source>
</evidence>
<dbReference type="AlphaFoldDB" id="A0A0G1GUQ1"/>
<evidence type="ECO:0000256" key="7">
    <source>
        <dbReference type="ARBA" id="ARBA00023136"/>
    </source>
</evidence>
<dbReference type="Proteomes" id="UP000034097">
    <property type="component" value="Unassembled WGS sequence"/>
</dbReference>
<feature type="transmembrane region" description="Helical" evidence="8">
    <location>
        <begin position="274"/>
        <end position="294"/>
    </location>
</feature>
<feature type="transmembrane region" description="Helical" evidence="8">
    <location>
        <begin position="300"/>
        <end position="316"/>
    </location>
</feature>
<feature type="transmembrane region" description="Helical" evidence="8">
    <location>
        <begin position="236"/>
        <end position="262"/>
    </location>
</feature>
<evidence type="ECO:0008006" key="11">
    <source>
        <dbReference type="Google" id="ProtNLM"/>
    </source>
</evidence>
<proteinExistence type="inferred from homology"/>
<evidence type="ECO:0000313" key="10">
    <source>
        <dbReference type="Proteomes" id="UP000034097"/>
    </source>
</evidence>
<feature type="transmembrane region" description="Helical" evidence="8">
    <location>
        <begin position="193"/>
        <end position="216"/>
    </location>
</feature>
<evidence type="ECO:0000256" key="6">
    <source>
        <dbReference type="ARBA" id="ARBA00022989"/>
    </source>
</evidence>
<sequence>MNNKNKLTVEIGFGTIFWALFAFLAVKFLGNILDIFILLFISIIIALALCPLVDSLEKRQINRSLSSILILTSILTILVLSAVSIIFPLIEQTENFIVKLPSLIERIYPYPINLEQINGLNLVPGQVYRIAIGTFSGVLSFFTVMVISFYIIKEMHNLNHYLEFWFGKEKAIKYHEIVKKLEQQIGYWVRGELALMLIVGVLSYIGYMIIGLPYTIALGVIAGLLELVPNIGPTIATIPAAIVGFSISTTHGLAAIIVSIIVQQLENNFIVPKVMQKSIGLNPLITILGLMIGYRIGGPLVAVISLPLILSARVIISHIKLNKNTNIPELD</sequence>
<comment type="caution">
    <text evidence="9">The sequence shown here is derived from an EMBL/GenBank/DDBJ whole genome shotgun (WGS) entry which is preliminary data.</text>
</comment>
<feature type="transmembrane region" description="Helical" evidence="8">
    <location>
        <begin position="7"/>
        <end position="29"/>
    </location>
</feature>